<gene>
    <name evidence="1" type="ORF">RaK2_00038</name>
</gene>
<sequence>MRCYMYDYMAGNSDAPNFDHREKIKDTITQMLGAGAVNVELTDGQLEIAIDNAVSNYRAWSSASKEEAFLHLKMFDSQSVYVLPTEVEIVHKIYRYGNGYLSSGQGSATDPFSLAFTNSYVLQSARNAGGYDLATYDFSFQYQELVARMFGRDIIFQFNPVTKKLVLDRDIRGNEEVLIHVFQNLPEPMLFQKQQSYPWLRDWALSEAMIMLGRNRNKFATLPGPQGTFSMDGQQMLADGQQLQQELKERLRKYEDGSQPLGMIIG</sequence>
<name>H6X3J5_9CAUD</name>
<evidence type="ECO:0000313" key="1">
    <source>
        <dbReference type="EMBL" id="AFA44311.1"/>
    </source>
</evidence>
<protein>
    <recommendedName>
        <fullName evidence="3">Neck protein</fullName>
    </recommendedName>
</protein>
<dbReference type="Proteomes" id="UP000007524">
    <property type="component" value="Segment"/>
</dbReference>
<evidence type="ECO:0000313" key="2">
    <source>
        <dbReference type="Proteomes" id="UP000007524"/>
    </source>
</evidence>
<reference evidence="1 2" key="1">
    <citation type="journal article" date="2012" name="J. Virol.">
        <title>Genome of Klebsiella sp.-Infecting Bacteriophage vB_KleM_RaK2.</title>
        <authorList>
            <person name="Simoliunas E."/>
            <person name="Kaliniene L."/>
            <person name="Truncaite L."/>
            <person name="Klausa V."/>
            <person name="Zajanckauskaite A."/>
            <person name="Meskys R."/>
        </authorList>
    </citation>
    <scope>NUCLEOTIDE SEQUENCE [LARGE SCALE GENOMIC DNA]</scope>
</reference>
<dbReference type="GeneID" id="14012626"/>
<organism evidence="1 2">
    <name type="scientific">Klebsiella phage vB_KleM_RaK2</name>
    <dbReference type="NCBI Taxonomy" id="1147094"/>
    <lineage>
        <taxon>Viruses</taxon>
        <taxon>Duplodnaviria</taxon>
        <taxon>Heunggongvirae</taxon>
        <taxon>Uroviricota</taxon>
        <taxon>Caudoviricetes</taxon>
        <taxon>Alcyoneusvirus</taxon>
        <taxon>Alcyoneusvirus RaK2</taxon>
    </lineage>
</organism>
<keyword evidence="2" id="KW-1185">Reference proteome</keyword>
<proteinExistence type="predicted"/>
<evidence type="ECO:0008006" key="3">
    <source>
        <dbReference type="Google" id="ProtNLM"/>
    </source>
</evidence>
<dbReference type="RefSeq" id="YP_007007193.1">
    <property type="nucleotide sequence ID" value="NC_019526.1"/>
</dbReference>
<dbReference type="EMBL" id="JQ513383">
    <property type="protein sequence ID" value="AFA44311.1"/>
    <property type="molecule type" value="Genomic_DNA"/>
</dbReference>
<dbReference type="KEGG" id="vg:14012626"/>
<dbReference type="OrthoDB" id="7045at10239"/>
<accession>H6X3J5</accession>